<keyword evidence="2" id="KW-0479">Metal-binding</keyword>
<evidence type="ECO:0000256" key="1">
    <source>
        <dbReference type="ARBA" id="ARBA00001961"/>
    </source>
</evidence>
<evidence type="ECO:0000256" key="2">
    <source>
        <dbReference type="ARBA" id="ARBA00022723"/>
    </source>
</evidence>
<keyword evidence="8" id="KW-1185">Reference proteome</keyword>
<comment type="caution">
    <text evidence="7">The sequence shown here is derived from an EMBL/GenBank/DDBJ whole genome shotgun (WGS) entry which is preliminary data.</text>
</comment>
<dbReference type="InterPro" id="IPR044862">
    <property type="entry name" value="Pro_4_hyd_alph_FE2OG_OXY"/>
</dbReference>
<dbReference type="PROSITE" id="PS51471">
    <property type="entry name" value="FE2OG_OXY"/>
    <property type="match status" value="1"/>
</dbReference>
<dbReference type="Pfam" id="PF13640">
    <property type="entry name" value="2OG-FeII_Oxy_3"/>
    <property type="match status" value="1"/>
</dbReference>
<keyword evidence="3" id="KW-0223">Dioxygenase</keyword>
<feature type="domain" description="Fe2OG dioxygenase" evidence="6">
    <location>
        <begin position="178"/>
        <end position="319"/>
    </location>
</feature>
<dbReference type="PANTHER" id="PTHR10869">
    <property type="entry name" value="PROLYL 4-HYDROXYLASE ALPHA SUBUNIT"/>
    <property type="match status" value="1"/>
</dbReference>
<evidence type="ECO:0000313" key="7">
    <source>
        <dbReference type="EMBL" id="KAL3792290.1"/>
    </source>
</evidence>
<evidence type="ECO:0000256" key="5">
    <source>
        <dbReference type="ARBA" id="ARBA00023004"/>
    </source>
</evidence>
<dbReference type="PANTHER" id="PTHR10869:SF236">
    <property type="entry name" value="PROLYL 4-HYDROXYLASE ALPHA SUBUNIT DOMAIN-CONTAINING PROTEIN"/>
    <property type="match status" value="1"/>
</dbReference>
<dbReference type="SMART" id="SM00702">
    <property type="entry name" value="P4Hc"/>
    <property type="match status" value="1"/>
</dbReference>
<name>A0ABD3PW80_9STRA</name>
<dbReference type="AlphaFoldDB" id="A0ABD3PW80"/>
<evidence type="ECO:0000256" key="4">
    <source>
        <dbReference type="ARBA" id="ARBA00023002"/>
    </source>
</evidence>
<dbReference type="EMBL" id="JABMIG020000103">
    <property type="protein sequence ID" value="KAL3792290.1"/>
    <property type="molecule type" value="Genomic_DNA"/>
</dbReference>
<dbReference type="GO" id="GO:0046872">
    <property type="term" value="F:metal ion binding"/>
    <property type="evidence" value="ECO:0007669"/>
    <property type="project" value="UniProtKB-KW"/>
</dbReference>
<dbReference type="InterPro" id="IPR006620">
    <property type="entry name" value="Pro_4_hyd_alph"/>
</dbReference>
<evidence type="ECO:0000313" key="8">
    <source>
        <dbReference type="Proteomes" id="UP001516023"/>
    </source>
</evidence>
<evidence type="ECO:0000256" key="3">
    <source>
        <dbReference type="ARBA" id="ARBA00022964"/>
    </source>
</evidence>
<reference evidence="7 8" key="1">
    <citation type="journal article" date="2020" name="G3 (Bethesda)">
        <title>Improved Reference Genome for Cyclotella cryptica CCMP332, a Model for Cell Wall Morphogenesis, Salinity Adaptation, and Lipid Production in Diatoms (Bacillariophyta).</title>
        <authorList>
            <person name="Roberts W.R."/>
            <person name="Downey K.M."/>
            <person name="Ruck E.C."/>
            <person name="Traller J.C."/>
            <person name="Alverson A.J."/>
        </authorList>
    </citation>
    <scope>NUCLEOTIDE SEQUENCE [LARGE SCALE GENOMIC DNA]</scope>
    <source>
        <strain evidence="7 8">CCMP332</strain>
    </source>
</reference>
<protein>
    <recommendedName>
        <fullName evidence="6">Fe2OG dioxygenase domain-containing protein</fullName>
    </recommendedName>
</protein>
<dbReference type="InterPro" id="IPR005123">
    <property type="entry name" value="Oxoglu/Fe-dep_dioxygenase_dom"/>
</dbReference>
<gene>
    <name evidence="7" type="ORF">HJC23_006202</name>
</gene>
<keyword evidence="4" id="KW-0560">Oxidoreductase</keyword>
<sequence>MKSRKSFLLHATTCSRVAAFPTSRAARRAHRLSNLLLSTSTSIDSFNPIGPPSILSELPVGEIFSPPSLHNPITRLSQSPDLFYIKNFVSQVNRDVLISAACNQGMKAAGTRKSESNTIRRNSYLAWIDPYNIMGEHDETSGQALDVAREMVLQSQELFVHEAMHKVIQEGGRMEYFFAEDVQIAKYDEGGRFDYHHDGYSRYLTVLVYLNGVGGTYFPFANLGEVSHEIDIATEENAVDLARKRQIGKDGILLVGKEGVHSYLSSWDGLSSNSVIEVEAGDAIAFYSYKPTGEKDWRAVHCSLTVPEEKWIATCWFRSDALTGPFSYLKKSALLENS</sequence>
<dbReference type="InterPro" id="IPR045054">
    <property type="entry name" value="P4HA-like"/>
</dbReference>
<organism evidence="7 8">
    <name type="scientific">Cyclotella cryptica</name>
    <dbReference type="NCBI Taxonomy" id="29204"/>
    <lineage>
        <taxon>Eukaryota</taxon>
        <taxon>Sar</taxon>
        <taxon>Stramenopiles</taxon>
        <taxon>Ochrophyta</taxon>
        <taxon>Bacillariophyta</taxon>
        <taxon>Coscinodiscophyceae</taxon>
        <taxon>Thalassiosirophycidae</taxon>
        <taxon>Stephanodiscales</taxon>
        <taxon>Stephanodiscaceae</taxon>
        <taxon>Cyclotella</taxon>
    </lineage>
</organism>
<evidence type="ECO:0000259" key="6">
    <source>
        <dbReference type="PROSITE" id="PS51471"/>
    </source>
</evidence>
<keyword evidence="5" id="KW-0408">Iron</keyword>
<comment type="cofactor">
    <cofactor evidence="1">
        <name>L-ascorbate</name>
        <dbReference type="ChEBI" id="CHEBI:38290"/>
    </cofactor>
</comment>
<accession>A0ABD3PW80</accession>
<proteinExistence type="predicted"/>
<dbReference type="GO" id="GO:0051213">
    <property type="term" value="F:dioxygenase activity"/>
    <property type="evidence" value="ECO:0007669"/>
    <property type="project" value="UniProtKB-KW"/>
</dbReference>
<dbReference type="Gene3D" id="2.60.120.620">
    <property type="entry name" value="q2cbj1_9rhob like domain"/>
    <property type="match status" value="1"/>
</dbReference>
<dbReference type="Proteomes" id="UP001516023">
    <property type="component" value="Unassembled WGS sequence"/>
</dbReference>